<protein>
    <submittedName>
        <fullName evidence="1">Uncharacterized protein</fullName>
    </submittedName>
</protein>
<dbReference type="Proteomes" id="UP000030321">
    <property type="component" value="Unassembled WGS sequence"/>
</dbReference>
<sequence length="44" mass="4990">MPQKLPKFILIYDCEPKQLKLKISYSTILPDGCEKGVRLSKAVP</sequence>
<proteinExistence type="predicted"/>
<organism evidence="1 2">
    <name type="scientific">Microcystis aeruginosa NIES-44</name>
    <dbReference type="NCBI Taxonomy" id="449439"/>
    <lineage>
        <taxon>Bacteria</taxon>
        <taxon>Bacillati</taxon>
        <taxon>Cyanobacteriota</taxon>
        <taxon>Cyanophyceae</taxon>
        <taxon>Oscillatoriophycideae</taxon>
        <taxon>Chroococcales</taxon>
        <taxon>Microcystaceae</taxon>
        <taxon>Microcystis</taxon>
    </lineage>
</organism>
<dbReference type="EMBL" id="BBPA01000051">
    <property type="protein sequence ID" value="GAL93990.1"/>
    <property type="molecule type" value="Genomic_DNA"/>
</dbReference>
<name>A0A0A1VWA2_MICAE</name>
<accession>A0A0A1VWA2</accession>
<evidence type="ECO:0000313" key="2">
    <source>
        <dbReference type="Proteomes" id="UP000030321"/>
    </source>
</evidence>
<evidence type="ECO:0000313" key="1">
    <source>
        <dbReference type="EMBL" id="GAL93990.1"/>
    </source>
</evidence>
<reference evidence="2" key="1">
    <citation type="journal article" date="2015" name="Genome">
        <title>Whole Genome Sequence of the Non-Microcystin-Producing Microcystis aeruginosa Strain NIES-44.</title>
        <authorList>
            <person name="Okano K."/>
            <person name="Miyata N."/>
            <person name="Ozaki Y."/>
        </authorList>
    </citation>
    <scope>NUCLEOTIDE SEQUENCE [LARGE SCALE GENOMIC DNA]</scope>
    <source>
        <strain evidence="2">NIES-44</strain>
    </source>
</reference>
<gene>
    <name evidence="1" type="ORF">N44_02570</name>
</gene>
<dbReference type="AlphaFoldDB" id="A0A0A1VWA2"/>
<comment type="caution">
    <text evidence="1">The sequence shown here is derived from an EMBL/GenBank/DDBJ whole genome shotgun (WGS) entry which is preliminary data.</text>
</comment>